<dbReference type="GO" id="GO:0051286">
    <property type="term" value="C:cell tip"/>
    <property type="evidence" value="ECO:0007669"/>
    <property type="project" value="TreeGrafter"/>
</dbReference>
<feature type="compositionally biased region" description="Acidic residues" evidence="2">
    <location>
        <begin position="469"/>
        <end position="489"/>
    </location>
</feature>
<keyword evidence="5" id="KW-1185">Reference proteome</keyword>
<sequence>MTDISPETEKAAESALEGDADNGSTEKSTIDQLSLQLLEQTERNSFLENSILELNRKNSEMLRQIYESRKMKEESDREVEKLSTELEDLSATLFTQANIKVKEANIMANDYKVRNSKLVESLKQKDELVELLNNELQQLKDLFGKLSDEKSDDNTDTGVDPTGGSAAHDVPVDATFVLEGLQKYNNRQIYTPIYNQLRFDLHAFNQFRKALASQSVPFNIRDSSFFRCVLTEEIEPVLRLDLSPGVKFYQRRSFITSLMDYKVTIEPLSASTEVWKSSNSQHTAPGSPISDDDSSRGPSEGNWTDLKLFKYGTSRPVANLSKCSICGEARSQMNFSRLYKLKIKDYEYTLCVSCANKLRCVVELLKYLKGLKPTSSDEVLICRWCELSCLRGKLYYTKLGLWSEADEYGLVYGWKNVWLGQNEALQLNGNLSDAPPSSVASITNSDEKNIDDSGAVEEPAHILNGPNEETIETVESGEVDTDGEEEEEKTETGKQGEKSEGTTKNQEEEAESDTTGQQNSVREEEIFGAQSASKQHFHTPVLKALVGPGVVREKSEDEPRSQREKSSSDSDGEFNDAVE</sequence>
<dbReference type="GO" id="GO:0005085">
    <property type="term" value="F:guanyl-nucleotide exchange factor activity"/>
    <property type="evidence" value="ECO:0007669"/>
    <property type="project" value="InterPro"/>
</dbReference>
<dbReference type="EMBL" id="CAACVR010000001">
    <property type="protein sequence ID" value="VEU19963.1"/>
    <property type="molecule type" value="Genomic_DNA"/>
</dbReference>
<dbReference type="SUPFAM" id="SSF144284">
    <property type="entry name" value="Sec2 N-terminal region"/>
    <property type="match status" value="1"/>
</dbReference>
<organism evidence="4 5">
    <name type="scientific">Brettanomyces naardenensis</name>
    <name type="common">Yeast</name>
    <dbReference type="NCBI Taxonomy" id="13370"/>
    <lineage>
        <taxon>Eukaryota</taxon>
        <taxon>Fungi</taxon>
        <taxon>Dikarya</taxon>
        <taxon>Ascomycota</taxon>
        <taxon>Saccharomycotina</taxon>
        <taxon>Pichiomycetes</taxon>
        <taxon>Pichiales</taxon>
        <taxon>Pichiaceae</taxon>
        <taxon>Brettanomyces</taxon>
    </lineage>
</organism>
<evidence type="ECO:0000313" key="4">
    <source>
        <dbReference type="EMBL" id="VEU19963.1"/>
    </source>
</evidence>
<dbReference type="GO" id="GO:0070319">
    <property type="term" value="C:Golgi to plasma membrane transport vesicle"/>
    <property type="evidence" value="ECO:0007669"/>
    <property type="project" value="TreeGrafter"/>
</dbReference>
<dbReference type="PANTHER" id="PTHR14430:SF0">
    <property type="entry name" value="SEC2P DOMAIN-CONTAINING PROTEIN"/>
    <property type="match status" value="1"/>
</dbReference>
<evidence type="ECO:0000313" key="5">
    <source>
        <dbReference type="Proteomes" id="UP000290900"/>
    </source>
</evidence>
<dbReference type="AlphaFoldDB" id="A0A448YGK5"/>
<accession>A0A448YGK5</accession>
<feature type="region of interest" description="Disordered" evidence="2">
    <location>
        <begin position="430"/>
        <end position="579"/>
    </location>
</feature>
<evidence type="ECO:0000256" key="2">
    <source>
        <dbReference type="SAM" id="MobiDB-lite"/>
    </source>
</evidence>
<dbReference type="CDD" id="cd21044">
    <property type="entry name" value="Rab11BD_RAB3IP_like"/>
    <property type="match status" value="1"/>
</dbReference>
<proteinExistence type="predicted"/>
<dbReference type="Proteomes" id="UP000290900">
    <property type="component" value="Unassembled WGS sequence"/>
</dbReference>
<dbReference type="STRING" id="13370.A0A448YGK5"/>
<feature type="region of interest" description="Disordered" evidence="2">
    <location>
        <begin position="276"/>
        <end position="299"/>
    </location>
</feature>
<dbReference type="Gene3D" id="6.10.140.910">
    <property type="match status" value="1"/>
</dbReference>
<feature type="compositionally biased region" description="Basic and acidic residues" evidence="2">
    <location>
        <begin position="490"/>
        <end position="507"/>
    </location>
</feature>
<feature type="region of interest" description="Disordered" evidence="2">
    <location>
        <begin position="1"/>
        <end position="28"/>
    </location>
</feature>
<feature type="compositionally biased region" description="Basic and acidic residues" evidence="2">
    <location>
        <begin position="551"/>
        <end position="568"/>
    </location>
</feature>
<gene>
    <name evidence="4" type="ORF">BRENAR_LOCUS698</name>
</gene>
<dbReference type="PANTHER" id="PTHR14430">
    <property type="entry name" value="RABIN3-RELATED"/>
    <property type="match status" value="1"/>
</dbReference>
<dbReference type="InterPro" id="IPR009449">
    <property type="entry name" value="Sec2_N"/>
</dbReference>
<name>A0A448YGK5_BRENA</name>
<protein>
    <submittedName>
        <fullName evidence="4">DEKNAAC100619</fullName>
    </submittedName>
</protein>
<feature type="compositionally biased region" description="Acidic residues" evidence="2">
    <location>
        <begin position="570"/>
        <end position="579"/>
    </location>
</feature>
<dbReference type="InParanoid" id="A0A448YGK5"/>
<reference evidence="4 5" key="1">
    <citation type="submission" date="2018-12" db="EMBL/GenBank/DDBJ databases">
        <authorList>
            <person name="Tiukova I."/>
            <person name="Dainat J."/>
        </authorList>
    </citation>
    <scope>NUCLEOTIDE SEQUENCE [LARGE SCALE GENOMIC DNA]</scope>
</reference>
<evidence type="ECO:0000256" key="1">
    <source>
        <dbReference type="ARBA" id="ARBA00023054"/>
    </source>
</evidence>
<evidence type="ECO:0000259" key="3">
    <source>
        <dbReference type="Pfam" id="PF06428"/>
    </source>
</evidence>
<dbReference type="Pfam" id="PF06428">
    <property type="entry name" value="Sec2p"/>
    <property type="match status" value="1"/>
</dbReference>
<dbReference type="OrthoDB" id="1748564at2759"/>
<feature type="domain" description="GDP/GTP exchange factor Sec2 N-terminal" evidence="3">
    <location>
        <begin position="39"/>
        <end position="146"/>
    </location>
</feature>
<feature type="region of interest" description="Disordered" evidence="2">
    <location>
        <begin position="147"/>
        <end position="167"/>
    </location>
</feature>
<dbReference type="InterPro" id="IPR040351">
    <property type="entry name" value="RAB3IL/RAB3IP/Sec2"/>
</dbReference>
<dbReference type="GO" id="GO:0006887">
    <property type="term" value="P:exocytosis"/>
    <property type="evidence" value="ECO:0007669"/>
    <property type="project" value="TreeGrafter"/>
</dbReference>
<keyword evidence="1" id="KW-0175">Coiled coil</keyword>